<evidence type="ECO:0000313" key="3">
    <source>
        <dbReference type="Proteomes" id="UP001187192"/>
    </source>
</evidence>
<dbReference type="EMBL" id="BTGU01000088">
    <property type="protein sequence ID" value="GMN59514.1"/>
    <property type="molecule type" value="Genomic_DNA"/>
</dbReference>
<dbReference type="Proteomes" id="UP001187192">
    <property type="component" value="Unassembled WGS sequence"/>
</dbReference>
<organism evidence="2 3">
    <name type="scientific">Ficus carica</name>
    <name type="common">Common fig</name>
    <dbReference type="NCBI Taxonomy" id="3494"/>
    <lineage>
        <taxon>Eukaryota</taxon>
        <taxon>Viridiplantae</taxon>
        <taxon>Streptophyta</taxon>
        <taxon>Embryophyta</taxon>
        <taxon>Tracheophyta</taxon>
        <taxon>Spermatophyta</taxon>
        <taxon>Magnoliopsida</taxon>
        <taxon>eudicotyledons</taxon>
        <taxon>Gunneridae</taxon>
        <taxon>Pentapetalae</taxon>
        <taxon>rosids</taxon>
        <taxon>fabids</taxon>
        <taxon>Rosales</taxon>
        <taxon>Moraceae</taxon>
        <taxon>Ficeae</taxon>
        <taxon>Ficus</taxon>
    </lineage>
</organism>
<proteinExistence type="predicted"/>
<feature type="region of interest" description="Disordered" evidence="1">
    <location>
        <begin position="67"/>
        <end position="106"/>
    </location>
</feature>
<accession>A0AA88DQ80</accession>
<name>A0AA88DQ80_FICCA</name>
<gene>
    <name evidence="2" type="ORF">TIFTF001_028615</name>
</gene>
<keyword evidence="3" id="KW-1185">Reference proteome</keyword>
<dbReference type="AlphaFoldDB" id="A0AA88DQ80"/>
<reference evidence="2" key="1">
    <citation type="submission" date="2023-07" db="EMBL/GenBank/DDBJ databases">
        <title>draft genome sequence of fig (Ficus carica).</title>
        <authorList>
            <person name="Takahashi T."/>
            <person name="Nishimura K."/>
        </authorList>
    </citation>
    <scope>NUCLEOTIDE SEQUENCE</scope>
</reference>
<comment type="caution">
    <text evidence="2">The sequence shown here is derived from an EMBL/GenBank/DDBJ whole genome shotgun (WGS) entry which is preliminary data.</text>
</comment>
<sequence length="106" mass="11546">MMAELAGPAADVVGEYDKATLKARYELLKEYKQGLLIKGDVDEEIELYKESLAEAEASSSAMKMNIESQAPAVRSTINEPDPAASEPRATDEPKDASTEIEKAVER</sequence>
<evidence type="ECO:0000313" key="2">
    <source>
        <dbReference type="EMBL" id="GMN59514.1"/>
    </source>
</evidence>
<feature type="compositionally biased region" description="Basic and acidic residues" evidence="1">
    <location>
        <begin position="88"/>
        <end position="106"/>
    </location>
</feature>
<evidence type="ECO:0000256" key="1">
    <source>
        <dbReference type="SAM" id="MobiDB-lite"/>
    </source>
</evidence>
<protein>
    <submittedName>
        <fullName evidence="2">Uncharacterized protein</fullName>
    </submittedName>
</protein>